<organism evidence="2 3">
    <name type="scientific">Peltaster fructicola</name>
    <dbReference type="NCBI Taxonomy" id="286661"/>
    <lineage>
        <taxon>Eukaryota</taxon>
        <taxon>Fungi</taxon>
        <taxon>Dikarya</taxon>
        <taxon>Ascomycota</taxon>
        <taxon>Pezizomycotina</taxon>
        <taxon>Dothideomycetes</taxon>
        <taxon>Dothideomycetes incertae sedis</taxon>
        <taxon>Peltaster</taxon>
    </lineage>
</organism>
<feature type="region of interest" description="Disordered" evidence="1">
    <location>
        <begin position="93"/>
        <end position="136"/>
    </location>
</feature>
<name>A0A6H0XYA2_9PEZI</name>
<gene>
    <name evidence="2" type="ORF">AMS68_005158</name>
</gene>
<evidence type="ECO:0008006" key="4">
    <source>
        <dbReference type="Google" id="ProtNLM"/>
    </source>
</evidence>
<feature type="region of interest" description="Disordered" evidence="1">
    <location>
        <begin position="44"/>
        <end position="65"/>
    </location>
</feature>
<evidence type="ECO:0000313" key="3">
    <source>
        <dbReference type="Proteomes" id="UP000503462"/>
    </source>
</evidence>
<evidence type="ECO:0000256" key="1">
    <source>
        <dbReference type="SAM" id="MobiDB-lite"/>
    </source>
</evidence>
<proteinExistence type="predicted"/>
<evidence type="ECO:0000313" key="2">
    <source>
        <dbReference type="EMBL" id="QIW99640.1"/>
    </source>
</evidence>
<reference evidence="2 3" key="1">
    <citation type="journal article" date="2016" name="Sci. Rep.">
        <title>Peltaster fructicola genome reveals evolution from an invasive phytopathogen to an ectophytic parasite.</title>
        <authorList>
            <person name="Xu C."/>
            <person name="Chen H."/>
            <person name="Gleason M.L."/>
            <person name="Xu J.R."/>
            <person name="Liu H."/>
            <person name="Zhang R."/>
            <person name="Sun G."/>
        </authorList>
    </citation>
    <scope>NUCLEOTIDE SEQUENCE [LARGE SCALE GENOMIC DNA]</scope>
    <source>
        <strain evidence="2 3">LNHT1506</strain>
    </source>
</reference>
<dbReference type="Proteomes" id="UP000503462">
    <property type="component" value="Chromosome 3"/>
</dbReference>
<sequence>MHQQAVAFMKESESLVLELSDKQKTLEQLGSDLVIREDELRAREAASTREHAQLVEASRATTQANDELTRSLKLAEAEKQQLQRQLLDLQDQHAAELRSRNRGPSIMTTNGQQALQPPPLSQPARTLPRQDMPGASDLLERFKAGKASMKMDPV</sequence>
<feature type="compositionally biased region" description="Basic and acidic residues" evidence="1">
    <location>
        <begin position="44"/>
        <end position="53"/>
    </location>
</feature>
<accession>A0A6H0XYA2</accession>
<protein>
    <recommendedName>
        <fullName evidence="4">GDP/GTP exchange factor Sec2 N-terminal domain-containing protein</fullName>
    </recommendedName>
</protein>
<dbReference type="EMBL" id="CP051141">
    <property type="protein sequence ID" value="QIW99640.1"/>
    <property type="molecule type" value="Genomic_DNA"/>
</dbReference>
<keyword evidence="3" id="KW-1185">Reference proteome</keyword>
<dbReference type="AlphaFoldDB" id="A0A6H0XYA2"/>